<feature type="domain" description="Rhodopsin" evidence="7">
    <location>
        <begin position="25"/>
        <end position="277"/>
    </location>
</feature>
<feature type="transmembrane region" description="Helical" evidence="6">
    <location>
        <begin position="209"/>
        <end position="232"/>
    </location>
</feature>
<dbReference type="STRING" id="341454.A0A4S2N3E9"/>
<evidence type="ECO:0000256" key="5">
    <source>
        <dbReference type="ARBA" id="ARBA00038359"/>
    </source>
</evidence>
<feature type="transmembrane region" description="Helical" evidence="6">
    <location>
        <begin position="176"/>
        <end position="197"/>
    </location>
</feature>
<comment type="subcellular location">
    <subcellularLocation>
        <location evidence="1">Membrane</location>
        <topology evidence="1">Multi-pass membrane protein</topology>
    </subcellularLocation>
</comment>
<keyword evidence="9" id="KW-1185">Reference proteome</keyword>
<dbReference type="Proteomes" id="UP000298138">
    <property type="component" value="Unassembled WGS sequence"/>
</dbReference>
<feature type="transmembrane region" description="Helical" evidence="6">
    <location>
        <begin position="134"/>
        <end position="156"/>
    </location>
</feature>
<feature type="transmembrane region" description="Helical" evidence="6">
    <location>
        <begin position="98"/>
        <end position="122"/>
    </location>
</feature>
<evidence type="ECO:0000256" key="1">
    <source>
        <dbReference type="ARBA" id="ARBA00004141"/>
    </source>
</evidence>
<organism evidence="8 9">
    <name type="scientific">Ascodesmis nigricans</name>
    <dbReference type="NCBI Taxonomy" id="341454"/>
    <lineage>
        <taxon>Eukaryota</taxon>
        <taxon>Fungi</taxon>
        <taxon>Dikarya</taxon>
        <taxon>Ascomycota</taxon>
        <taxon>Pezizomycotina</taxon>
        <taxon>Pezizomycetes</taxon>
        <taxon>Pezizales</taxon>
        <taxon>Ascodesmidaceae</taxon>
        <taxon>Ascodesmis</taxon>
    </lineage>
</organism>
<dbReference type="Pfam" id="PF20684">
    <property type="entry name" value="Fung_rhodopsin"/>
    <property type="match status" value="1"/>
</dbReference>
<dbReference type="PANTHER" id="PTHR33048">
    <property type="entry name" value="PTH11-LIKE INTEGRAL MEMBRANE PROTEIN (AFU_ORTHOLOGUE AFUA_5G11245)"/>
    <property type="match status" value="1"/>
</dbReference>
<dbReference type="OrthoDB" id="5372266at2759"/>
<accession>A0A4S2N3E9</accession>
<dbReference type="InParanoid" id="A0A4S2N3E9"/>
<keyword evidence="2 6" id="KW-0812">Transmembrane</keyword>
<reference evidence="8 9" key="1">
    <citation type="submission" date="2019-04" db="EMBL/GenBank/DDBJ databases">
        <title>Comparative genomics and transcriptomics to analyze fruiting body development in filamentous ascomycetes.</title>
        <authorList>
            <consortium name="DOE Joint Genome Institute"/>
            <person name="Lutkenhaus R."/>
            <person name="Traeger S."/>
            <person name="Breuer J."/>
            <person name="Kuo A."/>
            <person name="Lipzen A."/>
            <person name="Pangilinan J."/>
            <person name="Dilworth D."/>
            <person name="Sandor L."/>
            <person name="Poggeler S."/>
            <person name="Barry K."/>
            <person name="Grigoriev I.V."/>
            <person name="Nowrousian M."/>
        </authorList>
    </citation>
    <scope>NUCLEOTIDE SEQUENCE [LARGE SCALE GENOMIC DNA]</scope>
    <source>
        <strain evidence="8 9">CBS 389.68</strain>
    </source>
</reference>
<gene>
    <name evidence="8" type="ORF">EX30DRAFT_89404</name>
</gene>
<feature type="transmembrane region" description="Helical" evidence="6">
    <location>
        <begin position="252"/>
        <end position="276"/>
    </location>
</feature>
<evidence type="ECO:0000259" key="7">
    <source>
        <dbReference type="Pfam" id="PF20684"/>
    </source>
</evidence>
<keyword evidence="3 6" id="KW-1133">Transmembrane helix</keyword>
<dbReference type="GO" id="GO:0016020">
    <property type="term" value="C:membrane"/>
    <property type="evidence" value="ECO:0007669"/>
    <property type="project" value="UniProtKB-SubCell"/>
</dbReference>
<evidence type="ECO:0000313" key="8">
    <source>
        <dbReference type="EMBL" id="TGZ83710.1"/>
    </source>
</evidence>
<dbReference type="AlphaFoldDB" id="A0A4S2N3E9"/>
<feature type="transmembrane region" description="Helical" evidence="6">
    <location>
        <begin position="6"/>
        <end position="27"/>
    </location>
</feature>
<keyword evidence="4 6" id="KW-0472">Membrane</keyword>
<evidence type="ECO:0000256" key="3">
    <source>
        <dbReference type="ARBA" id="ARBA00022989"/>
    </source>
</evidence>
<dbReference type="PANTHER" id="PTHR33048:SF92">
    <property type="entry name" value="INTEGRAL MEMBRANE PROTEIN"/>
    <property type="match status" value="1"/>
</dbReference>
<name>A0A4S2N3E9_9PEZI</name>
<dbReference type="InterPro" id="IPR049326">
    <property type="entry name" value="Rhodopsin_dom_fungi"/>
</dbReference>
<dbReference type="InterPro" id="IPR052337">
    <property type="entry name" value="SAT4-like"/>
</dbReference>
<protein>
    <recommendedName>
        <fullName evidence="7">Rhodopsin domain-containing protein</fullName>
    </recommendedName>
</protein>
<dbReference type="EMBL" id="ML220113">
    <property type="protein sequence ID" value="TGZ83710.1"/>
    <property type="molecule type" value="Genomic_DNA"/>
</dbReference>
<comment type="similarity">
    <text evidence="5">Belongs to the SAT4 family.</text>
</comment>
<evidence type="ECO:0000256" key="2">
    <source>
        <dbReference type="ARBA" id="ARBA00022692"/>
    </source>
</evidence>
<proteinExistence type="inferred from homology"/>
<evidence type="ECO:0000256" key="4">
    <source>
        <dbReference type="ARBA" id="ARBA00023136"/>
    </source>
</evidence>
<evidence type="ECO:0000313" key="9">
    <source>
        <dbReference type="Proteomes" id="UP000298138"/>
    </source>
</evidence>
<sequence>MLEPSRRIALNISTLVIWLLFFALRIFVRYHRRRKNLGLVWMLSDIFVMIALCFVSASSLLDTWIRAERLRYDDDPWLYKGPTSLRVRALKVTLYNQFAFVSMLWAIKASFLVSYFNMVGFLSVKLKSMLKGSAVLLGATWAAMMLILGLWCRPVGRNWSMSTEFCSPQTSVSQTIVFFVLHLITDLPVIILPALILRSLQLARGEKYALGFVYIIGVVTLASSVIRFVFHLRFAHDHELSLAGVEEAIDRIYFVSLAEATMSIILVCLPSLRVLLRTIRGSRKTTEQSKSGIGHNAPSNAGLHVVDEGTFELIRKTTGETESMLSKNPRLMEIESITREYPQHQTC</sequence>
<feature type="transmembrane region" description="Helical" evidence="6">
    <location>
        <begin position="39"/>
        <end position="61"/>
    </location>
</feature>
<evidence type="ECO:0000256" key="6">
    <source>
        <dbReference type="SAM" id="Phobius"/>
    </source>
</evidence>